<feature type="compositionally biased region" description="Low complexity" evidence="1">
    <location>
        <begin position="93"/>
        <end position="107"/>
    </location>
</feature>
<accession>A0AAW0C0J6</accession>
<feature type="region of interest" description="Disordered" evidence="1">
    <location>
        <begin position="1"/>
        <end position="43"/>
    </location>
</feature>
<dbReference type="EMBL" id="JAYKXP010000063">
    <property type="protein sequence ID" value="KAK7032531.1"/>
    <property type="molecule type" value="Genomic_DNA"/>
</dbReference>
<keyword evidence="3" id="KW-1185">Reference proteome</keyword>
<evidence type="ECO:0000256" key="1">
    <source>
        <dbReference type="SAM" id="MobiDB-lite"/>
    </source>
</evidence>
<sequence>MPRAESKNMGTQFFQDQPSSFPTQGQTGPPTHKKKHRATPECIQAKRITSVHFQDAKLDAHDKITYSSSYYRIHLSPGSRRTSSKSAGARAPRVVGSKRGSSSVLVPSPQPSNIPPPPDSPPPLEQARVYVHSPPPDSPPPLAQATLPATVIHNQSHASQIASRSSSSPSIDTSYNQTYESPSIPPPLSTPLPLSHTNQSTSQSPTSYTYRNSTSTYQEQVPGNGYTYVHTTPVSQSPGSSDPSYSGSNSYPNTLPNISTIPYYSRDNSPTGSPISASIPSRHSISHISHTDSSYPSPDGSQPPALSGPPSPASGSSHSISSHTSGPSTPAYVYQEDSTAHGQYENGAMMSGDHPHGMMSHASYSPALSVHSEASANLGPSLSRYASPPPILAPIQGYQHEESHGRMPRIMPADVRVIDDRYGGRYMEDRHPGTHSIQHQAAYHQSQHIGPVSGGYGYSDSGMGMGHGGWKSEPGLRSRGIGALVQ</sequence>
<feature type="compositionally biased region" description="Pro residues" evidence="1">
    <location>
        <begin position="108"/>
        <end position="124"/>
    </location>
</feature>
<dbReference type="AlphaFoldDB" id="A0AAW0C0J6"/>
<feature type="compositionally biased region" description="Polar residues" evidence="1">
    <location>
        <begin position="8"/>
        <end position="29"/>
    </location>
</feature>
<dbReference type="Proteomes" id="UP001383192">
    <property type="component" value="Unassembled WGS sequence"/>
</dbReference>
<evidence type="ECO:0000313" key="2">
    <source>
        <dbReference type="EMBL" id="KAK7032531.1"/>
    </source>
</evidence>
<feature type="compositionally biased region" description="Low complexity" evidence="1">
    <location>
        <begin position="313"/>
        <end position="330"/>
    </location>
</feature>
<organism evidence="2 3">
    <name type="scientific">Paramarasmius palmivorus</name>
    <dbReference type="NCBI Taxonomy" id="297713"/>
    <lineage>
        <taxon>Eukaryota</taxon>
        <taxon>Fungi</taxon>
        <taxon>Dikarya</taxon>
        <taxon>Basidiomycota</taxon>
        <taxon>Agaricomycotina</taxon>
        <taxon>Agaricomycetes</taxon>
        <taxon>Agaricomycetidae</taxon>
        <taxon>Agaricales</taxon>
        <taxon>Marasmiineae</taxon>
        <taxon>Marasmiaceae</taxon>
        <taxon>Paramarasmius</taxon>
    </lineage>
</organism>
<protein>
    <submittedName>
        <fullName evidence="2">Transcriptional repressor</fullName>
    </submittedName>
</protein>
<feature type="region of interest" description="Disordered" evidence="1">
    <location>
        <begin position="69"/>
        <end position="333"/>
    </location>
</feature>
<name>A0AAW0C0J6_9AGAR</name>
<proteinExistence type="predicted"/>
<feature type="compositionally biased region" description="Pro residues" evidence="1">
    <location>
        <begin position="133"/>
        <end position="142"/>
    </location>
</feature>
<feature type="compositionally biased region" description="Low complexity" evidence="1">
    <location>
        <begin position="143"/>
        <end position="174"/>
    </location>
</feature>
<feature type="compositionally biased region" description="Low complexity" evidence="1">
    <location>
        <begin position="273"/>
        <end position="305"/>
    </location>
</feature>
<evidence type="ECO:0000313" key="3">
    <source>
        <dbReference type="Proteomes" id="UP001383192"/>
    </source>
</evidence>
<reference evidence="2 3" key="1">
    <citation type="submission" date="2024-01" db="EMBL/GenBank/DDBJ databases">
        <title>A draft genome for a cacao thread blight-causing isolate of Paramarasmius palmivorus.</title>
        <authorList>
            <person name="Baruah I.K."/>
            <person name="Bukari Y."/>
            <person name="Amoako-Attah I."/>
            <person name="Meinhardt L.W."/>
            <person name="Bailey B.A."/>
            <person name="Cohen S.P."/>
        </authorList>
    </citation>
    <scope>NUCLEOTIDE SEQUENCE [LARGE SCALE GENOMIC DNA]</scope>
    <source>
        <strain evidence="2 3">GH-12</strain>
    </source>
</reference>
<feature type="compositionally biased region" description="Low complexity" evidence="1">
    <location>
        <begin position="191"/>
        <end position="217"/>
    </location>
</feature>
<feature type="compositionally biased region" description="Low complexity" evidence="1">
    <location>
        <begin position="235"/>
        <end position="253"/>
    </location>
</feature>
<gene>
    <name evidence="2" type="primary">NRG1</name>
    <name evidence="2" type="ORF">VNI00_012929</name>
</gene>
<comment type="caution">
    <text evidence="2">The sequence shown here is derived from an EMBL/GenBank/DDBJ whole genome shotgun (WGS) entry which is preliminary data.</text>
</comment>
<feature type="compositionally biased region" description="Polar residues" evidence="1">
    <location>
        <begin position="254"/>
        <end position="272"/>
    </location>
</feature>